<keyword evidence="2" id="KW-1185">Reference proteome</keyword>
<organism evidence="2 3">
    <name type="scientific">Frankliniella occidentalis</name>
    <name type="common">Western flower thrips</name>
    <name type="synonym">Euthrips occidentalis</name>
    <dbReference type="NCBI Taxonomy" id="133901"/>
    <lineage>
        <taxon>Eukaryota</taxon>
        <taxon>Metazoa</taxon>
        <taxon>Ecdysozoa</taxon>
        <taxon>Arthropoda</taxon>
        <taxon>Hexapoda</taxon>
        <taxon>Insecta</taxon>
        <taxon>Pterygota</taxon>
        <taxon>Neoptera</taxon>
        <taxon>Paraneoptera</taxon>
        <taxon>Thysanoptera</taxon>
        <taxon>Terebrantia</taxon>
        <taxon>Thripoidea</taxon>
        <taxon>Thripidae</taxon>
        <taxon>Frankliniella</taxon>
    </lineage>
</organism>
<evidence type="ECO:0000313" key="2">
    <source>
        <dbReference type="Proteomes" id="UP000504606"/>
    </source>
</evidence>
<evidence type="ECO:0000256" key="1">
    <source>
        <dbReference type="SAM" id="MobiDB-lite"/>
    </source>
</evidence>
<accession>A0A9C6X9R0</accession>
<dbReference type="KEGG" id="foc:113215824"/>
<name>A0A9C6X9R0_FRAOC</name>
<dbReference type="RefSeq" id="XP_052131751.1">
    <property type="nucleotide sequence ID" value="XM_052275791.1"/>
</dbReference>
<reference evidence="3" key="1">
    <citation type="submission" date="2025-08" db="UniProtKB">
        <authorList>
            <consortium name="RefSeq"/>
        </authorList>
    </citation>
    <scope>IDENTIFICATION</scope>
    <source>
        <tissue evidence="3">Whole organism</tissue>
    </source>
</reference>
<proteinExistence type="predicted"/>
<evidence type="ECO:0000313" key="3">
    <source>
        <dbReference type="RefSeq" id="XP_052131751.1"/>
    </source>
</evidence>
<gene>
    <name evidence="3" type="primary">LOC113215824</name>
</gene>
<sequence length="152" mass="17010">MLRRASPLPHQLLWRPPTPYPERDMEDPAVNLVEPPAALPAPYLIPGPAVIHEEEPQVAPLDLTTPPIVIDISDDEDDEPQAQSQDPAAAVAYWPPWHHPEPQHEPIDLRERIDQLRAVREGAPQPPRLQPWRSQAPASGRVAIVIPLPKNK</sequence>
<feature type="region of interest" description="Disordered" evidence="1">
    <location>
        <begin position="68"/>
        <end position="87"/>
    </location>
</feature>
<protein>
    <submittedName>
        <fullName evidence="3">Uncharacterized protein LOC113215824</fullName>
    </submittedName>
</protein>
<feature type="region of interest" description="Disordered" evidence="1">
    <location>
        <begin position="1"/>
        <end position="26"/>
    </location>
</feature>
<dbReference type="GeneID" id="113215824"/>
<dbReference type="Proteomes" id="UP000504606">
    <property type="component" value="Unplaced"/>
</dbReference>
<dbReference type="AlphaFoldDB" id="A0A9C6X9R0"/>